<feature type="compositionally biased region" description="Gly residues" evidence="6">
    <location>
        <begin position="586"/>
        <end position="600"/>
    </location>
</feature>
<dbReference type="InParanoid" id="A0A1Y1M8K9"/>
<keyword evidence="10" id="KW-1185">Reference proteome</keyword>
<feature type="compositionally biased region" description="Acidic residues" evidence="6">
    <location>
        <begin position="389"/>
        <end position="404"/>
    </location>
</feature>
<dbReference type="InterPro" id="IPR013087">
    <property type="entry name" value="Znf_C2H2_type"/>
</dbReference>
<feature type="region of interest" description="Disordered" evidence="6">
    <location>
        <begin position="1"/>
        <end position="50"/>
    </location>
</feature>
<keyword evidence="3" id="KW-0863">Zinc-finger</keyword>
<keyword evidence="4" id="KW-0862">Zinc</keyword>
<dbReference type="Proteomes" id="UP000327044">
    <property type="component" value="Unassembled WGS sequence"/>
</dbReference>
<gene>
    <name evidence="9" type="ORF">PPYR_15159</name>
</gene>
<proteinExistence type="predicted"/>
<feature type="region of interest" description="Disordered" evidence="6">
    <location>
        <begin position="489"/>
        <end position="615"/>
    </location>
</feature>
<dbReference type="OrthoDB" id="6378952at2759"/>
<feature type="domain" description="Matrin-type" evidence="7">
    <location>
        <begin position="453"/>
        <end position="483"/>
    </location>
</feature>
<feature type="compositionally biased region" description="Basic and acidic residues" evidence="6">
    <location>
        <begin position="95"/>
        <end position="109"/>
    </location>
</feature>
<evidence type="ECO:0000256" key="1">
    <source>
        <dbReference type="ARBA" id="ARBA00004123"/>
    </source>
</evidence>
<feature type="compositionally biased region" description="Basic and acidic residues" evidence="6">
    <location>
        <begin position="216"/>
        <end position="235"/>
    </location>
</feature>
<feature type="region of interest" description="Disordered" evidence="6">
    <location>
        <begin position="63"/>
        <end position="236"/>
    </location>
</feature>
<dbReference type="GO" id="GO:0003676">
    <property type="term" value="F:nucleic acid binding"/>
    <property type="evidence" value="ECO:0007669"/>
    <property type="project" value="InterPro"/>
</dbReference>
<evidence type="ECO:0000313" key="10">
    <source>
        <dbReference type="Proteomes" id="UP000327044"/>
    </source>
</evidence>
<dbReference type="InterPro" id="IPR056345">
    <property type="entry name" value="Znf-C2H2_CIZ1"/>
</dbReference>
<reference evidence="9" key="3">
    <citation type="submission" date="2019-08" db="EMBL/GenBank/DDBJ databases">
        <authorList>
            <consortium name="Photinus pyralis genome working group"/>
            <person name="Fallon T.R."/>
            <person name="Sander Lower S.E."/>
            <person name="Weng J.-K."/>
        </authorList>
    </citation>
    <scope>NUCLEOTIDE SEQUENCE</scope>
    <source>
        <strain evidence="9">1611_PpyrPB1</strain>
        <tissue evidence="9">Whole body</tissue>
    </source>
</reference>
<dbReference type="PANTHER" id="PTHR15491:SF9">
    <property type="entry name" value="CIP1-INTERACTING ZINC FINGER PROTEIN"/>
    <property type="match status" value="1"/>
</dbReference>
<comment type="subcellular location">
    <subcellularLocation>
        <location evidence="1">Nucleus</location>
    </subcellularLocation>
</comment>
<feature type="compositionally biased region" description="Basic and acidic residues" evidence="6">
    <location>
        <begin position="559"/>
        <end position="571"/>
    </location>
</feature>
<dbReference type="EMBL" id="GEZM01037845">
    <property type="protein sequence ID" value="JAV81888.1"/>
    <property type="molecule type" value="Transcribed_RNA"/>
</dbReference>
<feature type="region of interest" description="Disordered" evidence="6">
    <location>
        <begin position="383"/>
        <end position="404"/>
    </location>
</feature>
<reference evidence="9 10" key="2">
    <citation type="journal article" date="2018" name="Elife">
        <title>Firefly genomes illuminate parallel origins of bioluminescence in beetles.</title>
        <authorList>
            <person name="Fallon T.R."/>
            <person name="Lower S.E."/>
            <person name="Chang C.H."/>
            <person name="Bessho-Uehara M."/>
            <person name="Martin G.J."/>
            <person name="Bewick A.J."/>
            <person name="Behringer M."/>
            <person name="Debat H.J."/>
            <person name="Wong I."/>
            <person name="Day J.C."/>
            <person name="Suvorov A."/>
            <person name="Silva C.J."/>
            <person name="Stanger-Hall K.F."/>
            <person name="Hall D.W."/>
            <person name="Schmitz R.J."/>
            <person name="Nelson D.R."/>
            <person name="Lewis S.M."/>
            <person name="Shigenobu S."/>
            <person name="Bybee S.M."/>
            <person name="Larracuente A.M."/>
            <person name="Oba Y."/>
            <person name="Weng J.K."/>
        </authorList>
    </citation>
    <scope>NUCLEOTIDE SEQUENCE [LARGE SCALE GENOMIC DNA]</scope>
    <source>
        <strain evidence="9">1611_PpyrPB1</strain>
        <tissue evidence="9">Whole body</tissue>
    </source>
</reference>
<dbReference type="GO" id="GO:0008270">
    <property type="term" value="F:zinc ion binding"/>
    <property type="evidence" value="ECO:0007669"/>
    <property type="project" value="UniProtKB-KW"/>
</dbReference>
<dbReference type="SMART" id="SM00451">
    <property type="entry name" value="ZnF_U1"/>
    <property type="match status" value="2"/>
</dbReference>
<evidence type="ECO:0000256" key="3">
    <source>
        <dbReference type="ARBA" id="ARBA00022771"/>
    </source>
</evidence>
<evidence type="ECO:0000259" key="7">
    <source>
        <dbReference type="PROSITE" id="PS50171"/>
    </source>
</evidence>
<evidence type="ECO:0000256" key="5">
    <source>
        <dbReference type="ARBA" id="ARBA00023242"/>
    </source>
</evidence>
<dbReference type="PANTHER" id="PTHR15491">
    <property type="match status" value="1"/>
</dbReference>
<feature type="compositionally biased region" description="Gly residues" evidence="6">
    <location>
        <begin position="1"/>
        <end position="10"/>
    </location>
</feature>
<sequence length="615" mass="69361">MANRRFGGGPPQKLGGFAQQNFQGNKMSPWQGGAAPNNSGNSGLLSQLSTPQQLALALTNLLQNQPPQNNNPPSLLSLPTTPGYNNQDNFGSDNRFNRGRDFRRPDPYNKNRTGGWRDNSTRPTGTFGGRPASGRSNSRSNFGSRDRKSPLRGGKGKNDGKIQGGKGKAPKANDSSKTQQKDGDISNDTTRSEEIVDGENKEDGANESATDCIDLSDDKETGGEKKEKKPREGRYHGVPPNLLHCFVCNKSMWDGESFQNHIRGKAHKQMMDSLGQSFQITVNILRENMRLVEEKKMIELERMNRNSRNFHRHPQDQTSHCNMCDLKFLGKIIAHRKTDGHQRLKRFLHPKCHYCSQEFPSRMEWVDHRFTPDHLRKIKEYLDSRTGEEEGAPIEEQETEIDNDPLLDESLQTEDENPILELTDDLKDLHNRIPAYKPSRPISTNSVQPSSGFYCDICIRFMTTETAAKEHLKTERHYQSFVETAKRQFKRMADEEKEKEKEEARRRKAEEEAEGNEEAKKPKTDDANGDEMYDPEEACQDNDTSENTPMEEEDTPKEEDDKNTSNVKEEVVIEEEEEDKKASGGPPMGGGRGRRGGGAVRNGAGPRSKTRRGGK</sequence>
<dbReference type="EMBL" id="GEZM01037843">
    <property type="protein sequence ID" value="JAV81891.1"/>
    <property type="molecule type" value="Transcribed_RNA"/>
</dbReference>
<feature type="compositionally biased region" description="Low complexity" evidence="6">
    <location>
        <begin position="32"/>
        <end position="50"/>
    </location>
</feature>
<reference evidence="8" key="1">
    <citation type="journal article" date="2016" name="Sci. Rep.">
        <title>Molecular characterization of firefly nuptial gifts: a multi-omics approach sheds light on postcopulatory sexual selection.</title>
        <authorList>
            <person name="Al-Wathiqui N."/>
            <person name="Fallon T.R."/>
            <person name="South A."/>
            <person name="Weng J.K."/>
            <person name="Lewis S.M."/>
        </authorList>
    </citation>
    <scope>NUCLEOTIDE SEQUENCE</scope>
</reference>
<evidence type="ECO:0000313" key="9">
    <source>
        <dbReference type="EMBL" id="KAB0790470.1"/>
    </source>
</evidence>
<feature type="compositionally biased region" description="Basic and acidic residues" evidence="6">
    <location>
        <begin position="179"/>
        <end position="204"/>
    </location>
</feature>
<dbReference type="InterPro" id="IPR003604">
    <property type="entry name" value="Matrin/U1-like-C_Znf_C2H2"/>
</dbReference>
<evidence type="ECO:0000256" key="4">
    <source>
        <dbReference type="ARBA" id="ARBA00022833"/>
    </source>
</evidence>
<organism evidence="8">
    <name type="scientific">Photinus pyralis</name>
    <name type="common">Common eastern firefly</name>
    <name type="synonym">Lampyris pyralis</name>
    <dbReference type="NCBI Taxonomy" id="7054"/>
    <lineage>
        <taxon>Eukaryota</taxon>
        <taxon>Metazoa</taxon>
        <taxon>Ecdysozoa</taxon>
        <taxon>Arthropoda</taxon>
        <taxon>Hexapoda</taxon>
        <taxon>Insecta</taxon>
        <taxon>Pterygota</taxon>
        <taxon>Neoptera</taxon>
        <taxon>Endopterygota</taxon>
        <taxon>Coleoptera</taxon>
        <taxon>Polyphaga</taxon>
        <taxon>Elateriformia</taxon>
        <taxon>Elateroidea</taxon>
        <taxon>Lampyridae</taxon>
        <taxon>Lampyrinae</taxon>
        <taxon>Photinus</taxon>
    </lineage>
</organism>
<keyword evidence="5" id="KW-0539">Nucleus</keyword>
<dbReference type="FunCoup" id="A0A1Y1M8K9">
    <property type="interactions" value="575"/>
</dbReference>
<evidence type="ECO:0000256" key="2">
    <source>
        <dbReference type="ARBA" id="ARBA00022723"/>
    </source>
</evidence>
<dbReference type="SUPFAM" id="SSF57667">
    <property type="entry name" value="beta-beta-alpha zinc fingers"/>
    <property type="match status" value="3"/>
</dbReference>
<dbReference type="EMBL" id="VVIM01001249">
    <property type="protein sequence ID" value="KAB0790470.1"/>
    <property type="molecule type" value="Genomic_DNA"/>
</dbReference>
<dbReference type="GO" id="GO:0005634">
    <property type="term" value="C:nucleus"/>
    <property type="evidence" value="ECO:0007669"/>
    <property type="project" value="UniProtKB-SubCell"/>
</dbReference>
<dbReference type="InterPro" id="IPR000690">
    <property type="entry name" value="Matrin/U1-C_Znf_C2H2"/>
</dbReference>
<feature type="compositionally biased region" description="Low complexity" evidence="6">
    <location>
        <begin position="63"/>
        <end position="82"/>
    </location>
</feature>
<feature type="compositionally biased region" description="Acidic residues" evidence="6">
    <location>
        <begin position="527"/>
        <end position="558"/>
    </location>
</feature>
<dbReference type="Pfam" id="PF23330">
    <property type="entry name" value="zf-C2H2_14"/>
    <property type="match status" value="1"/>
</dbReference>
<feature type="compositionally biased region" description="Low complexity" evidence="6">
    <location>
        <begin position="133"/>
        <end position="143"/>
    </location>
</feature>
<name>A0A1Y1M8K9_PHOPY</name>
<dbReference type="InterPro" id="IPR026811">
    <property type="entry name" value="CIZ1"/>
</dbReference>
<feature type="compositionally biased region" description="Polar residues" evidence="6">
    <location>
        <begin position="83"/>
        <end position="92"/>
    </location>
</feature>
<feature type="compositionally biased region" description="Basic and acidic residues" evidence="6">
    <location>
        <begin position="517"/>
        <end position="526"/>
    </location>
</feature>
<dbReference type="SMART" id="SM00355">
    <property type="entry name" value="ZnF_C2H2"/>
    <property type="match status" value="3"/>
</dbReference>
<dbReference type="Pfam" id="PF12874">
    <property type="entry name" value="zf-met"/>
    <property type="match status" value="2"/>
</dbReference>
<dbReference type="InterPro" id="IPR036236">
    <property type="entry name" value="Znf_C2H2_sf"/>
</dbReference>
<accession>A0A1Y1M8K9</accession>
<feature type="compositionally biased region" description="Polar residues" evidence="6">
    <location>
        <begin position="18"/>
        <end position="28"/>
    </location>
</feature>
<dbReference type="PROSITE" id="PS00028">
    <property type="entry name" value="ZINC_FINGER_C2H2_1"/>
    <property type="match status" value="2"/>
</dbReference>
<evidence type="ECO:0000313" key="8">
    <source>
        <dbReference type="EMBL" id="JAV81891.1"/>
    </source>
</evidence>
<protein>
    <recommendedName>
        <fullName evidence="7">Matrin-type domain-containing protein</fullName>
    </recommendedName>
</protein>
<evidence type="ECO:0000256" key="6">
    <source>
        <dbReference type="SAM" id="MobiDB-lite"/>
    </source>
</evidence>
<dbReference type="PROSITE" id="PS50171">
    <property type="entry name" value="ZF_MATRIN"/>
    <property type="match status" value="1"/>
</dbReference>
<keyword evidence="2" id="KW-0479">Metal-binding</keyword>
<feature type="compositionally biased region" description="Basic and acidic residues" evidence="6">
    <location>
        <begin position="491"/>
        <end position="510"/>
    </location>
</feature>
<dbReference type="AlphaFoldDB" id="A0A1Y1M8K9"/>